<comment type="caution">
    <text evidence="1">The sequence shown here is derived from an EMBL/GenBank/DDBJ whole genome shotgun (WGS) entry which is preliminary data.</text>
</comment>
<protein>
    <submittedName>
        <fullName evidence="1">Uncharacterized protein</fullName>
    </submittedName>
</protein>
<dbReference type="Gene3D" id="1.25.40.10">
    <property type="entry name" value="Tetratricopeptide repeat domain"/>
    <property type="match status" value="1"/>
</dbReference>
<name>X1JAX3_9ZZZZ</name>
<accession>X1JAX3</accession>
<organism evidence="1">
    <name type="scientific">marine sediment metagenome</name>
    <dbReference type="NCBI Taxonomy" id="412755"/>
    <lineage>
        <taxon>unclassified sequences</taxon>
        <taxon>metagenomes</taxon>
        <taxon>ecological metagenomes</taxon>
    </lineage>
</organism>
<proteinExistence type="predicted"/>
<gene>
    <name evidence="1" type="ORF">S03H2_66185</name>
</gene>
<dbReference type="AlphaFoldDB" id="X1JAX3"/>
<dbReference type="SUPFAM" id="SSF48452">
    <property type="entry name" value="TPR-like"/>
    <property type="match status" value="1"/>
</dbReference>
<dbReference type="InterPro" id="IPR011990">
    <property type="entry name" value="TPR-like_helical_dom_sf"/>
</dbReference>
<dbReference type="EMBL" id="BARU01043184">
    <property type="protein sequence ID" value="GAH78665.1"/>
    <property type="molecule type" value="Genomic_DNA"/>
</dbReference>
<reference evidence="1" key="1">
    <citation type="journal article" date="2014" name="Front. Microbiol.">
        <title>High frequency of phylogenetically diverse reductive dehalogenase-homologous genes in deep subseafloor sedimentary metagenomes.</title>
        <authorList>
            <person name="Kawai M."/>
            <person name="Futagami T."/>
            <person name="Toyoda A."/>
            <person name="Takaki Y."/>
            <person name="Nishi S."/>
            <person name="Hori S."/>
            <person name="Arai W."/>
            <person name="Tsubouchi T."/>
            <person name="Morono Y."/>
            <person name="Uchiyama I."/>
            <person name="Ito T."/>
            <person name="Fujiyama A."/>
            <person name="Inagaki F."/>
            <person name="Takami H."/>
        </authorList>
    </citation>
    <scope>NUCLEOTIDE SEQUENCE</scope>
    <source>
        <strain evidence="1">Expedition CK06-06</strain>
    </source>
</reference>
<sequence length="50" mass="5685">YDSALSSFHEAILLFPKDSVNHLNLAQVFEKLNLTGEAIESYEKVIKFKS</sequence>
<evidence type="ECO:0000313" key="1">
    <source>
        <dbReference type="EMBL" id="GAH78665.1"/>
    </source>
</evidence>
<feature type="non-terminal residue" evidence="1">
    <location>
        <position position="1"/>
    </location>
</feature>